<evidence type="ECO:0000259" key="1">
    <source>
        <dbReference type="Pfam" id="PF12146"/>
    </source>
</evidence>
<accession>A0A521FBQ6</accession>
<dbReference type="Pfam" id="PF12146">
    <property type="entry name" value="Hydrolase_4"/>
    <property type="match status" value="1"/>
</dbReference>
<dbReference type="InterPro" id="IPR022742">
    <property type="entry name" value="Hydrolase_4"/>
</dbReference>
<dbReference type="InterPro" id="IPR029058">
    <property type="entry name" value="AB_hydrolase_fold"/>
</dbReference>
<dbReference type="GO" id="GO:0016787">
    <property type="term" value="F:hydrolase activity"/>
    <property type="evidence" value="ECO:0007669"/>
    <property type="project" value="UniProtKB-KW"/>
</dbReference>
<dbReference type="Gene3D" id="3.40.50.1820">
    <property type="entry name" value="alpha/beta hydrolase"/>
    <property type="match status" value="1"/>
</dbReference>
<name>A0A521FBQ6_9ACTN</name>
<dbReference type="RefSeq" id="WP_142459886.1">
    <property type="nucleotide sequence ID" value="NZ_FXTJ01000008.1"/>
</dbReference>
<protein>
    <submittedName>
        <fullName evidence="2">Lysophospholipase, alpha-beta hydrolase superfamily</fullName>
    </submittedName>
</protein>
<keyword evidence="3" id="KW-1185">Reference proteome</keyword>
<feature type="domain" description="Serine aminopeptidase S33" evidence="1">
    <location>
        <begin position="25"/>
        <end position="285"/>
    </location>
</feature>
<reference evidence="2 3" key="1">
    <citation type="submission" date="2017-05" db="EMBL/GenBank/DDBJ databases">
        <authorList>
            <person name="Varghese N."/>
            <person name="Submissions S."/>
        </authorList>
    </citation>
    <scope>NUCLEOTIDE SEQUENCE [LARGE SCALE GENOMIC DNA]</scope>
    <source>
        <strain evidence="2 3">DSM 46834</strain>
    </source>
</reference>
<dbReference type="SUPFAM" id="SSF53474">
    <property type="entry name" value="alpha/beta-Hydrolases"/>
    <property type="match status" value="1"/>
</dbReference>
<gene>
    <name evidence="2" type="ORF">SAMN06273567_10811</name>
</gene>
<sequence length="302" mass="31322">MTDPSFTTAADGARLAERRWAPDGEVRATIQLVHGLSEHAGRYGRLAAALTARGFAVAALDQRGHGLTAESTGGGRFGDGATSAHVLDDVRDLGQRLADEHPGVPRFLLGHSLGSAVALASAERDGAGLAGLVLSGPIGVAPHMADAVPQLEAAVAAGAGDQPMDALSTFNTAFEPARTPHDWLSRDEAEVDAYVADPLCGDDVPPTYGYGAGMFALVAGCATPEAVADLPGGLPVLLLSGQRDPVGGEDAAQVTALADLMRARGLEVEQHVYPDARHEVFNETNRDEVTADLLSWLEARLP</sequence>
<organism evidence="2 3">
    <name type="scientific">Geodermatophilus aquaeductus</name>
    <dbReference type="NCBI Taxonomy" id="1564161"/>
    <lineage>
        <taxon>Bacteria</taxon>
        <taxon>Bacillati</taxon>
        <taxon>Actinomycetota</taxon>
        <taxon>Actinomycetes</taxon>
        <taxon>Geodermatophilales</taxon>
        <taxon>Geodermatophilaceae</taxon>
        <taxon>Geodermatophilus</taxon>
    </lineage>
</organism>
<dbReference type="InterPro" id="IPR051044">
    <property type="entry name" value="MAG_DAG_Lipase"/>
</dbReference>
<dbReference type="Proteomes" id="UP000317484">
    <property type="component" value="Unassembled WGS sequence"/>
</dbReference>
<evidence type="ECO:0000313" key="2">
    <source>
        <dbReference type="EMBL" id="SMO93618.1"/>
    </source>
</evidence>
<keyword evidence="2" id="KW-0378">Hydrolase</keyword>
<dbReference type="PANTHER" id="PTHR11614">
    <property type="entry name" value="PHOSPHOLIPASE-RELATED"/>
    <property type="match status" value="1"/>
</dbReference>
<evidence type="ECO:0000313" key="3">
    <source>
        <dbReference type="Proteomes" id="UP000317484"/>
    </source>
</evidence>
<proteinExistence type="predicted"/>
<dbReference type="EMBL" id="FXTJ01000008">
    <property type="protein sequence ID" value="SMO93618.1"/>
    <property type="molecule type" value="Genomic_DNA"/>
</dbReference>
<dbReference type="AlphaFoldDB" id="A0A521FBQ6"/>